<reference evidence="2" key="2">
    <citation type="submission" date="2015-01" db="EMBL/GenBank/DDBJ databases">
        <title>Evolutionary Origins and Diversification of the Mycorrhizal Mutualists.</title>
        <authorList>
            <consortium name="DOE Joint Genome Institute"/>
            <consortium name="Mycorrhizal Genomics Consortium"/>
            <person name="Kohler A."/>
            <person name="Kuo A."/>
            <person name="Nagy L.G."/>
            <person name="Floudas D."/>
            <person name="Copeland A."/>
            <person name="Barry K.W."/>
            <person name="Cichocki N."/>
            <person name="Veneault-Fourrey C."/>
            <person name="LaButti K."/>
            <person name="Lindquist E.A."/>
            <person name="Lipzen A."/>
            <person name="Lundell T."/>
            <person name="Morin E."/>
            <person name="Murat C."/>
            <person name="Riley R."/>
            <person name="Ohm R."/>
            <person name="Sun H."/>
            <person name="Tunlid A."/>
            <person name="Henrissat B."/>
            <person name="Grigoriev I.V."/>
            <person name="Hibbett D.S."/>
            <person name="Martin F."/>
        </authorList>
    </citation>
    <scope>NUCLEOTIDE SEQUENCE [LARGE SCALE GENOMIC DNA]</scope>
    <source>
        <strain evidence="2">Zn</strain>
    </source>
</reference>
<accession>A0A0C3HAA3</accession>
<dbReference type="InParanoid" id="A0A0C3HAA3"/>
<evidence type="ECO:0000313" key="1">
    <source>
        <dbReference type="EMBL" id="KIM99291.1"/>
    </source>
</evidence>
<dbReference type="EMBL" id="KN832879">
    <property type="protein sequence ID" value="KIM99291.1"/>
    <property type="molecule type" value="Genomic_DNA"/>
</dbReference>
<protein>
    <submittedName>
        <fullName evidence="1">Uncharacterized protein</fullName>
    </submittedName>
</protein>
<sequence length="245" mass="25071">MPSHFTIQLTNSSGSSSAYFLSLATPAITSSNGSHAALATVFQKSPPIHHGHMTEFRAPAAVAGASGDGGGSMAAICGTSPGAPLGPGVEVVFSDSVAVRGANETVDLGVVSVSDEQAVFVDTEGDANSKPQTPAPQRGGWLTVQADGFHYEAALHPFIGVAMPASNGALTPIWLWEFHPRTVYTVAPPPLSFVIGTGTYTPGTVVHDLAPADKGLAFVEFEPGGSSFCRVVHQPNGEFTVGGAD</sequence>
<reference evidence="1 2" key="1">
    <citation type="submission" date="2014-04" db="EMBL/GenBank/DDBJ databases">
        <authorList>
            <consortium name="DOE Joint Genome Institute"/>
            <person name="Kuo A."/>
            <person name="Martino E."/>
            <person name="Perotto S."/>
            <person name="Kohler A."/>
            <person name="Nagy L.G."/>
            <person name="Floudas D."/>
            <person name="Copeland A."/>
            <person name="Barry K.W."/>
            <person name="Cichocki N."/>
            <person name="Veneault-Fourrey C."/>
            <person name="LaButti K."/>
            <person name="Lindquist E.A."/>
            <person name="Lipzen A."/>
            <person name="Lundell T."/>
            <person name="Morin E."/>
            <person name="Murat C."/>
            <person name="Sun H."/>
            <person name="Tunlid A."/>
            <person name="Henrissat B."/>
            <person name="Grigoriev I.V."/>
            <person name="Hibbett D.S."/>
            <person name="Martin F."/>
            <person name="Nordberg H.P."/>
            <person name="Cantor M.N."/>
            <person name="Hua S.X."/>
        </authorList>
    </citation>
    <scope>NUCLEOTIDE SEQUENCE [LARGE SCALE GENOMIC DNA]</scope>
    <source>
        <strain evidence="1 2">Zn</strain>
    </source>
</reference>
<dbReference type="Proteomes" id="UP000054321">
    <property type="component" value="Unassembled WGS sequence"/>
</dbReference>
<organism evidence="1 2">
    <name type="scientific">Oidiodendron maius (strain Zn)</name>
    <dbReference type="NCBI Taxonomy" id="913774"/>
    <lineage>
        <taxon>Eukaryota</taxon>
        <taxon>Fungi</taxon>
        <taxon>Dikarya</taxon>
        <taxon>Ascomycota</taxon>
        <taxon>Pezizomycotina</taxon>
        <taxon>Leotiomycetes</taxon>
        <taxon>Leotiomycetes incertae sedis</taxon>
        <taxon>Myxotrichaceae</taxon>
        <taxon>Oidiodendron</taxon>
    </lineage>
</organism>
<keyword evidence="2" id="KW-1185">Reference proteome</keyword>
<proteinExistence type="predicted"/>
<dbReference type="HOGENOM" id="CLU_1133872_0_0_1"/>
<name>A0A0C3HAA3_OIDMZ</name>
<dbReference type="AlphaFoldDB" id="A0A0C3HAA3"/>
<evidence type="ECO:0000313" key="2">
    <source>
        <dbReference type="Proteomes" id="UP000054321"/>
    </source>
</evidence>
<gene>
    <name evidence="1" type="ORF">OIDMADRAFT_30905</name>
</gene>